<protein>
    <recommendedName>
        <fullName evidence="3 6">tRNA (adenine(58)-N(1))-methyltransferase non-catalytic subunit TRM6</fullName>
    </recommendedName>
</protein>
<evidence type="ECO:0000256" key="6">
    <source>
        <dbReference type="PIRNR" id="PIRNR038170"/>
    </source>
</evidence>
<organism evidence="7 8">
    <name type="scientific">Scheffersomyces spartinae</name>
    <dbReference type="NCBI Taxonomy" id="45513"/>
    <lineage>
        <taxon>Eukaryota</taxon>
        <taxon>Fungi</taxon>
        <taxon>Dikarya</taxon>
        <taxon>Ascomycota</taxon>
        <taxon>Saccharomycotina</taxon>
        <taxon>Pichiomycetes</taxon>
        <taxon>Debaryomycetaceae</taxon>
        <taxon>Scheffersomyces</taxon>
    </lineage>
</organism>
<dbReference type="PANTHER" id="PTHR12945:SF0">
    <property type="entry name" value="TRNA (ADENINE(58)-N(1))-METHYLTRANSFERASE NON-CATALYTIC SUBUNIT TRM6"/>
    <property type="match status" value="1"/>
</dbReference>
<comment type="similarity">
    <text evidence="2 6">Belongs to the TRM6/GCD10 family.</text>
</comment>
<accession>A0A9P8AH55</accession>
<dbReference type="GO" id="GO:0005634">
    <property type="term" value="C:nucleus"/>
    <property type="evidence" value="ECO:0007669"/>
    <property type="project" value="UniProtKB-SubCell"/>
</dbReference>
<dbReference type="EMBL" id="JAHMUF010000020">
    <property type="protein sequence ID" value="KAG7192146.1"/>
    <property type="molecule type" value="Genomic_DNA"/>
</dbReference>
<name>A0A9P8AH55_9ASCO</name>
<dbReference type="GO" id="GO:0031515">
    <property type="term" value="C:tRNA (m1A) methyltransferase complex"/>
    <property type="evidence" value="ECO:0007669"/>
    <property type="project" value="UniProtKB-UniRule"/>
</dbReference>
<proteinExistence type="inferred from homology"/>
<evidence type="ECO:0000256" key="1">
    <source>
        <dbReference type="ARBA" id="ARBA00004123"/>
    </source>
</evidence>
<comment type="subunit">
    <text evidence="6">Heterotetramer.</text>
</comment>
<evidence type="ECO:0000256" key="3">
    <source>
        <dbReference type="ARBA" id="ARBA00021704"/>
    </source>
</evidence>
<evidence type="ECO:0000313" key="7">
    <source>
        <dbReference type="EMBL" id="KAG7192146.1"/>
    </source>
</evidence>
<dbReference type="InterPro" id="IPR017423">
    <property type="entry name" value="TRM6"/>
</dbReference>
<keyword evidence="4 6" id="KW-0819">tRNA processing</keyword>
<evidence type="ECO:0000256" key="2">
    <source>
        <dbReference type="ARBA" id="ARBA00008320"/>
    </source>
</evidence>
<dbReference type="Pfam" id="PF04189">
    <property type="entry name" value="Gcd10p"/>
    <property type="match status" value="1"/>
</dbReference>
<dbReference type="GeneID" id="66115885"/>
<dbReference type="AlphaFoldDB" id="A0A9P8AH55"/>
<keyword evidence="5 6" id="KW-0539">Nucleus</keyword>
<keyword evidence="8" id="KW-1185">Reference proteome</keyword>
<gene>
    <name evidence="7" type="primary">TRM6</name>
    <name evidence="7" type="ORF">KQ657_002511</name>
</gene>
<dbReference type="PANTHER" id="PTHR12945">
    <property type="entry name" value="TRANSLATION INITIATION FACTOR EIF3-RELATED"/>
    <property type="match status" value="1"/>
</dbReference>
<evidence type="ECO:0000313" key="8">
    <source>
        <dbReference type="Proteomes" id="UP000790833"/>
    </source>
</evidence>
<evidence type="ECO:0000256" key="4">
    <source>
        <dbReference type="ARBA" id="ARBA00022694"/>
    </source>
</evidence>
<comment type="function">
    <text evidence="6">Substrate-binding subunit of tRNA (adenine-N1-)-methyltransferase, which catalyzes the formation of N1-methyladenine at position 58 (m1A58) in initiator methionyl-tRNA.</text>
</comment>
<dbReference type="PIRSF" id="PIRSF038170">
    <property type="entry name" value="tRNA_m1A_mtfrase"/>
    <property type="match status" value="1"/>
</dbReference>
<dbReference type="OrthoDB" id="10254665at2759"/>
<dbReference type="Proteomes" id="UP000790833">
    <property type="component" value="Unassembled WGS sequence"/>
</dbReference>
<comment type="caution">
    <text evidence="7">The sequence shown here is derived from an EMBL/GenBank/DDBJ whole genome shotgun (WGS) entry which is preliminary data.</text>
</comment>
<sequence length="442" mass="50222">MEAGKSRGVIEAGRYAVVKLPSEGLKIVELRSHSTVNLGKFGSFKVDGVLGYSYGQAFEIIDDRNVRPIKSLMESEPTEIDTEEEEITKDKLTELFTASSESNQNIIDIGSKIQKLSNEEIDNLKKSGASSEIGQKIIEQMIAGHEGFDKKTVFSQQKYLRRKQQKFLRRFSVEYLSSTLMLQYYIEKDLPRVLDISPETLGLLMTYGNVRPGGNYLLLDETGGVILYAMLERMIGQGTVLVLHENEHANLNVMKYSNLSEEETKLTVKTASWLLFIEPDTQRIEWQPFTQEEIDQLPPAKKTKYYRRHNRALEINDTLDLIQNGNFDGFISVSTLSMPSVLPYVLDRVGGSRAVAIYNQFKENLLETQHFLQVDKRILAPSIIESRVRPYQTIPGRMHPVMTMRGYGGYVLWGTRVFPAENIQAIGRGMSNKKKNMDRVSS</sequence>
<comment type="subcellular location">
    <subcellularLocation>
        <location evidence="1 6">Nucleus</location>
    </subcellularLocation>
</comment>
<evidence type="ECO:0000256" key="5">
    <source>
        <dbReference type="ARBA" id="ARBA00023242"/>
    </source>
</evidence>
<dbReference type="RefSeq" id="XP_043047697.1">
    <property type="nucleotide sequence ID" value="XM_043193271.1"/>
</dbReference>
<reference evidence="7" key="1">
    <citation type="submission" date="2021-03" db="EMBL/GenBank/DDBJ databases">
        <authorList>
            <person name="Palmer J.M."/>
        </authorList>
    </citation>
    <scope>NUCLEOTIDE SEQUENCE</scope>
    <source>
        <strain evidence="7">ARV_011</strain>
    </source>
</reference>
<dbReference type="GO" id="GO:0030488">
    <property type="term" value="P:tRNA methylation"/>
    <property type="evidence" value="ECO:0007669"/>
    <property type="project" value="InterPro"/>
</dbReference>